<dbReference type="Proteomes" id="UP000681720">
    <property type="component" value="Unassembled WGS sequence"/>
</dbReference>
<feature type="non-terminal residue" evidence="2">
    <location>
        <position position="1"/>
    </location>
</feature>
<accession>A0A8S3HH35</accession>
<dbReference type="EMBL" id="CAJOBJ010330331">
    <property type="protein sequence ID" value="CAF5181682.1"/>
    <property type="molecule type" value="Genomic_DNA"/>
</dbReference>
<reference evidence="2" key="1">
    <citation type="submission" date="2021-02" db="EMBL/GenBank/DDBJ databases">
        <authorList>
            <person name="Nowell W R."/>
        </authorList>
    </citation>
    <scope>NUCLEOTIDE SEQUENCE</scope>
</reference>
<name>A0A8S3HH35_9BILA</name>
<evidence type="ECO:0000313" key="3">
    <source>
        <dbReference type="Proteomes" id="UP000681720"/>
    </source>
</evidence>
<gene>
    <name evidence="2" type="ORF">GIL414_LOCUS69530</name>
</gene>
<organism evidence="2 3">
    <name type="scientific">Rotaria magnacalcarata</name>
    <dbReference type="NCBI Taxonomy" id="392030"/>
    <lineage>
        <taxon>Eukaryota</taxon>
        <taxon>Metazoa</taxon>
        <taxon>Spiralia</taxon>
        <taxon>Gnathifera</taxon>
        <taxon>Rotifera</taxon>
        <taxon>Eurotatoria</taxon>
        <taxon>Bdelloidea</taxon>
        <taxon>Philodinida</taxon>
        <taxon>Philodinidae</taxon>
        <taxon>Rotaria</taxon>
    </lineage>
</organism>
<proteinExistence type="predicted"/>
<feature type="region of interest" description="Disordered" evidence="1">
    <location>
        <begin position="44"/>
        <end position="67"/>
    </location>
</feature>
<evidence type="ECO:0000256" key="1">
    <source>
        <dbReference type="SAM" id="MobiDB-lite"/>
    </source>
</evidence>
<evidence type="ECO:0000313" key="2">
    <source>
        <dbReference type="EMBL" id="CAF5181682.1"/>
    </source>
</evidence>
<sequence>INTDIEVEVLTISRHAAPATSAVTKSRVFSGRVIIARLDIQQHSVRSQLSSTSNMPVHSGNTTDTHA</sequence>
<comment type="caution">
    <text evidence="2">The sequence shown here is derived from an EMBL/GenBank/DDBJ whole genome shotgun (WGS) entry which is preliminary data.</text>
</comment>
<dbReference type="AlphaFoldDB" id="A0A8S3HH35"/>
<protein>
    <submittedName>
        <fullName evidence="2">Uncharacterized protein</fullName>
    </submittedName>
</protein>